<comment type="caution">
    <text evidence="18">The sequence shown here is derived from an EMBL/GenBank/DDBJ whole genome shotgun (WGS) entry which is preliminary data.</text>
</comment>
<evidence type="ECO:0000256" key="2">
    <source>
        <dbReference type="ARBA" id="ARBA00022490"/>
    </source>
</evidence>
<dbReference type="PROSITE" id="PS00211">
    <property type="entry name" value="ABC_TRANSPORTER_1"/>
    <property type="match status" value="1"/>
</dbReference>
<dbReference type="Gene3D" id="3.40.50.300">
    <property type="entry name" value="P-loop containing nucleotide triphosphate hydrolases"/>
    <property type="match status" value="2"/>
</dbReference>
<name>A0A845D990_9BACT</name>
<evidence type="ECO:0000256" key="13">
    <source>
        <dbReference type="ARBA" id="ARBA00023204"/>
    </source>
</evidence>
<keyword evidence="4" id="KW-0677">Repeat</keyword>
<dbReference type="FunFam" id="1.20.1580.10:FF:000002">
    <property type="entry name" value="UvrABC system protein A"/>
    <property type="match status" value="1"/>
</dbReference>
<dbReference type="GO" id="GO:0009380">
    <property type="term" value="C:excinuclease repair complex"/>
    <property type="evidence" value="ECO:0007669"/>
    <property type="project" value="InterPro"/>
</dbReference>
<keyword evidence="6" id="KW-0227">DNA damage</keyword>
<dbReference type="AlphaFoldDB" id="A0A845D990"/>
<dbReference type="GO" id="GO:0004518">
    <property type="term" value="F:nuclease activity"/>
    <property type="evidence" value="ECO:0007669"/>
    <property type="project" value="UniProtKB-KW"/>
</dbReference>
<keyword evidence="2" id="KW-0963">Cytoplasm</keyword>
<evidence type="ECO:0000256" key="11">
    <source>
        <dbReference type="ARBA" id="ARBA00022881"/>
    </source>
</evidence>
<organism evidence="18 19">
    <name type="scientific">Candidatus Spechtbacteria bacterium SB0662_bin_43</name>
    <dbReference type="NCBI Taxonomy" id="2604897"/>
    <lineage>
        <taxon>Bacteria</taxon>
        <taxon>Candidatus Spechtiibacteriota</taxon>
    </lineage>
</organism>
<dbReference type="NCBIfam" id="NF001503">
    <property type="entry name" value="PRK00349.1"/>
    <property type="match status" value="1"/>
</dbReference>
<dbReference type="InterPro" id="IPR017871">
    <property type="entry name" value="ABC_transporter-like_CS"/>
</dbReference>
<evidence type="ECO:0000313" key="18">
    <source>
        <dbReference type="EMBL" id="MYE38062.1"/>
    </source>
</evidence>
<keyword evidence="3" id="KW-0479">Metal-binding</keyword>
<dbReference type="InterPro" id="IPR013815">
    <property type="entry name" value="ATP_grasp_subdomain_1"/>
</dbReference>
<dbReference type="GO" id="GO:0016887">
    <property type="term" value="F:ATP hydrolysis activity"/>
    <property type="evidence" value="ECO:0007669"/>
    <property type="project" value="InterPro"/>
</dbReference>
<evidence type="ECO:0000256" key="6">
    <source>
        <dbReference type="ARBA" id="ARBA00022763"/>
    </source>
</evidence>
<evidence type="ECO:0000256" key="3">
    <source>
        <dbReference type="ARBA" id="ARBA00022723"/>
    </source>
</evidence>
<keyword evidence="11" id="KW-0267">Excision nuclease</keyword>
<keyword evidence="13" id="KW-0234">DNA repair</keyword>
<dbReference type="Pfam" id="PF17760">
    <property type="entry name" value="UvrA_inter"/>
    <property type="match status" value="1"/>
</dbReference>
<keyword evidence="5" id="KW-0547">Nucleotide-binding</keyword>
<dbReference type="NCBIfam" id="TIGR00630">
    <property type="entry name" value="uvra"/>
    <property type="match status" value="1"/>
</dbReference>
<evidence type="ECO:0000256" key="10">
    <source>
        <dbReference type="ARBA" id="ARBA00022840"/>
    </source>
</evidence>
<dbReference type="GO" id="GO:0006289">
    <property type="term" value="P:nucleotide-excision repair"/>
    <property type="evidence" value="ECO:0007669"/>
    <property type="project" value="InterPro"/>
</dbReference>
<evidence type="ECO:0000259" key="17">
    <source>
        <dbReference type="PROSITE" id="PS50893"/>
    </source>
</evidence>
<evidence type="ECO:0000256" key="4">
    <source>
        <dbReference type="ARBA" id="ARBA00022737"/>
    </source>
</evidence>
<evidence type="ECO:0000256" key="1">
    <source>
        <dbReference type="ARBA" id="ARBA00004496"/>
    </source>
</evidence>
<evidence type="ECO:0000256" key="5">
    <source>
        <dbReference type="ARBA" id="ARBA00022741"/>
    </source>
</evidence>
<keyword evidence="7" id="KW-0228">DNA excision</keyword>
<keyword evidence="10" id="KW-0067">ATP-binding</keyword>
<protein>
    <recommendedName>
        <fullName evidence="15">UvrABC system protein A</fullName>
    </recommendedName>
    <alternativeName>
        <fullName evidence="16">Excinuclease ABC subunit A</fullName>
    </alternativeName>
</protein>
<keyword evidence="12" id="KW-0238">DNA-binding</keyword>
<keyword evidence="9" id="KW-0862">Zinc</keyword>
<feature type="domain" description="ABC transporter" evidence="17">
    <location>
        <begin position="611"/>
        <end position="949"/>
    </location>
</feature>
<evidence type="ECO:0000256" key="16">
    <source>
        <dbReference type="ARBA" id="ARBA00042156"/>
    </source>
</evidence>
<evidence type="ECO:0000256" key="14">
    <source>
        <dbReference type="ARBA" id="ARBA00038000"/>
    </source>
</evidence>
<evidence type="ECO:0000256" key="9">
    <source>
        <dbReference type="ARBA" id="ARBA00022833"/>
    </source>
</evidence>
<dbReference type="Gene3D" id="1.20.1580.10">
    <property type="entry name" value="ABC transporter ATPase like domain"/>
    <property type="match status" value="2"/>
</dbReference>
<comment type="subcellular location">
    <subcellularLocation>
        <location evidence="1">Cytoplasm</location>
    </subcellularLocation>
</comment>
<reference evidence="18 19" key="1">
    <citation type="submission" date="2019-09" db="EMBL/GenBank/DDBJ databases">
        <title>Characterisation of the sponge microbiome using genome-centric metagenomics.</title>
        <authorList>
            <person name="Engelberts J.P."/>
            <person name="Robbins S.J."/>
            <person name="De Goeij J.M."/>
            <person name="Aranda M."/>
            <person name="Bell S.C."/>
            <person name="Webster N.S."/>
        </authorList>
    </citation>
    <scope>NUCLEOTIDE SEQUENCE [LARGE SCALE GENOMIC DNA]</scope>
    <source>
        <strain evidence="18">SB0662_bin_43</strain>
    </source>
</reference>
<comment type="similarity">
    <text evidence="14">Belongs to the ABC transporter superfamily. UvrA family.</text>
</comment>
<sequence length="951" mass="104971">MIKKEDKLVIRGAKTHNLKNISLSIPKNKLVVFTGVSGSGKSSLAFDTIYSEGQRRYVESLMSYARQFLGVMDKPDVESIDGISPAIAIDQKTISKNPRSTVGTITEIYDYLRILFVHSGTPYCPNGHGKIESQSVSNIVERVKQLQGSVMILAPLIVARKGEHRGVLQEAANSGFLRVRMNGISMLLDEALGMTLDPQKKHTIDIVVDRMEIDDEVDEVRLFDSLETALKIGKGVVCISQQEDESEAPDIVYSENLACHRCGFSMRDIEPRSFSFNSPYGACDKCSGLGSQMEVDPALVMPNENLSLAEGAVKPWSSTTAQNPGRQGWYYLMLQRMTSRYNIDVNVPVKKLSQKVKDLILYGSDDFEGVVQNLERRHKATDSEWMRGEIEKYMNITDCPSCRGMRLRPESLSVRINDLNIYEISCKSISAAQKFFTDFSEDPSLSKSQKAIVQPILKEIISRLGFLEKVGLEYLTLNRASATLSGGEGQRIRLATQLGSRLSGVFYILDEPSIGLHSRDQKRLVDTMKELRDLGNSVLVVEHDELTIREADWIVDIGPGAGKYGGEVLFEGTPQQLLRSRCLTGQYLSGKKKVEGVSVIEQKKKSVPRHIQRKSEEKKSKAKECITIQGAREHNLKDIDVVVPLNKFVVVSGVSGSGKSSLVNDILAKYVLRELHNAHTIPGEHSSIQGLEHINKAIVIDQAPIGRTPRSNPATYTGVFSNIRELFASTQEAKARGYLAGRFSFNVKGGRCEVCSGGGVKKIEMFFLPDVYVECDACDGRRYNKEALDILYNGKNIADVLDMTIEEAYSFFENIPFIATKLDVLRRVGLGYIELGQGAPSLSGGEAQRVKLATELARRDTGKTLYILDEPTTGMHFEDVNNLLGVLKGLVRLGNSVLVIEHNIDMIQNADWIIDLGPGGGDAGGTLVAQGTPSDIAKEKASETGAFLVQR</sequence>
<dbReference type="Pfam" id="PF17755">
    <property type="entry name" value="UvrA_DNA-bind"/>
    <property type="match status" value="1"/>
</dbReference>
<evidence type="ECO:0000256" key="15">
    <source>
        <dbReference type="ARBA" id="ARBA00039316"/>
    </source>
</evidence>
<dbReference type="PANTHER" id="PTHR43152:SF3">
    <property type="entry name" value="UVRABC SYSTEM PROTEIN A"/>
    <property type="match status" value="1"/>
</dbReference>
<dbReference type="SUPFAM" id="SSF52540">
    <property type="entry name" value="P-loop containing nucleoside triphosphate hydrolases"/>
    <property type="match status" value="2"/>
</dbReference>
<dbReference type="InterPro" id="IPR003439">
    <property type="entry name" value="ABC_transporter-like_ATP-bd"/>
</dbReference>
<evidence type="ECO:0000256" key="8">
    <source>
        <dbReference type="ARBA" id="ARBA00022771"/>
    </source>
</evidence>
<dbReference type="InterPro" id="IPR027417">
    <property type="entry name" value="P-loop_NTPase"/>
</dbReference>
<dbReference type="InterPro" id="IPR041102">
    <property type="entry name" value="UvrA_inter"/>
</dbReference>
<dbReference type="GO" id="GO:0008270">
    <property type="term" value="F:zinc ion binding"/>
    <property type="evidence" value="ECO:0007669"/>
    <property type="project" value="UniProtKB-KW"/>
</dbReference>
<keyword evidence="18" id="KW-0378">Hydrolase</keyword>
<dbReference type="GO" id="GO:0003677">
    <property type="term" value="F:DNA binding"/>
    <property type="evidence" value="ECO:0007669"/>
    <property type="project" value="UniProtKB-KW"/>
</dbReference>
<evidence type="ECO:0000256" key="12">
    <source>
        <dbReference type="ARBA" id="ARBA00023125"/>
    </source>
</evidence>
<dbReference type="GO" id="GO:0005524">
    <property type="term" value="F:ATP binding"/>
    <property type="evidence" value="ECO:0007669"/>
    <property type="project" value="UniProtKB-KW"/>
</dbReference>
<dbReference type="Gene3D" id="3.30.1490.20">
    <property type="entry name" value="ATP-grasp fold, A domain"/>
    <property type="match status" value="1"/>
</dbReference>
<evidence type="ECO:0000256" key="7">
    <source>
        <dbReference type="ARBA" id="ARBA00022769"/>
    </source>
</evidence>
<dbReference type="Proteomes" id="UP000449092">
    <property type="component" value="Unassembled WGS sequence"/>
</dbReference>
<gene>
    <name evidence="18" type="primary">uvrA</name>
    <name evidence="18" type="ORF">F4X82_00895</name>
</gene>
<dbReference type="InterPro" id="IPR041552">
    <property type="entry name" value="UvrA_DNA-bd"/>
</dbReference>
<dbReference type="GO" id="GO:0005737">
    <property type="term" value="C:cytoplasm"/>
    <property type="evidence" value="ECO:0007669"/>
    <property type="project" value="UniProtKB-SubCell"/>
</dbReference>
<dbReference type="PROSITE" id="PS50893">
    <property type="entry name" value="ABC_TRANSPORTER_2"/>
    <property type="match status" value="1"/>
</dbReference>
<dbReference type="Gene3D" id="1.10.8.280">
    <property type="entry name" value="ABC transporter ATPase domain-like"/>
    <property type="match status" value="1"/>
</dbReference>
<keyword evidence="8" id="KW-0863">Zinc-finger</keyword>
<dbReference type="PANTHER" id="PTHR43152">
    <property type="entry name" value="UVRABC SYSTEM PROTEIN A"/>
    <property type="match status" value="1"/>
</dbReference>
<evidence type="ECO:0000313" key="19">
    <source>
        <dbReference type="Proteomes" id="UP000449092"/>
    </source>
</evidence>
<dbReference type="EMBL" id="VXOY01000009">
    <property type="protein sequence ID" value="MYE38062.1"/>
    <property type="molecule type" value="Genomic_DNA"/>
</dbReference>
<dbReference type="InterPro" id="IPR004602">
    <property type="entry name" value="UvrA"/>
</dbReference>
<proteinExistence type="inferred from homology"/>
<accession>A0A845D990</accession>